<dbReference type="InterPro" id="IPR009091">
    <property type="entry name" value="RCC1/BLIP-II"/>
</dbReference>
<feature type="region of interest" description="Disordered" evidence="3">
    <location>
        <begin position="1117"/>
        <end position="1222"/>
    </location>
</feature>
<proteinExistence type="predicted"/>
<dbReference type="Gene3D" id="2.130.10.30">
    <property type="entry name" value="Regulator of chromosome condensation 1/beta-lactamase-inhibitor protein II"/>
    <property type="match status" value="1"/>
</dbReference>
<feature type="compositionally biased region" description="Polar residues" evidence="3">
    <location>
        <begin position="1035"/>
        <end position="1054"/>
    </location>
</feature>
<dbReference type="STRING" id="1036808.A0A0C3DHI5"/>
<protein>
    <recommendedName>
        <fullName evidence="4">BTB domain-containing protein</fullName>
    </recommendedName>
</protein>
<dbReference type="CDD" id="cd18186">
    <property type="entry name" value="BTB_POZ_ZBTB_KLHL-like"/>
    <property type="match status" value="1"/>
</dbReference>
<reference evidence="5 6" key="1">
    <citation type="submission" date="2014-04" db="EMBL/GenBank/DDBJ databases">
        <authorList>
            <consortium name="DOE Joint Genome Institute"/>
            <person name="Kuo A."/>
            <person name="Kohler A."/>
            <person name="Nagy L.G."/>
            <person name="Floudas D."/>
            <person name="Copeland A."/>
            <person name="Barry K.W."/>
            <person name="Cichocki N."/>
            <person name="Veneault-Fourrey C."/>
            <person name="LaButti K."/>
            <person name="Lindquist E.A."/>
            <person name="Lipzen A."/>
            <person name="Lundell T."/>
            <person name="Morin E."/>
            <person name="Murat C."/>
            <person name="Sun H."/>
            <person name="Tunlid A."/>
            <person name="Henrissat B."/>
            <person name="Grigoriev I.V."/>
            <person name="Hibbett D.S."/>
            <person name="Martin F."/>
            <person name="Nordberg H.P."/>
            <person name="Cantor M.N."/>
            <person name="Hua S.X."/>
        </authorList>
    </citation>
    <scope>NUCLEOTIDE SEQUENCE [LARGE SCALE GENOMIC DNA]</scope>
    <source>
        <strain evidence="5 6">Foug A</strain>
    </source>
</reference>
<feature type="compositionally biased region" description="Polar residues" evidence="3">
    <location>
        <begin position="1126"/>
        <end position="1149"/>
    </location>
</feature>
<dbReference type="Gene3D" id="1.25.40.20">
    <property type="entry name" value="Ankyrin repeat-containing domain"/>
    <property type="match status" value="1"/>
</dbReference>
<gene>
    <name evidence="5" type="ORF">SCLCIDRAFT_1217172</name>
</gene>
<keyword evidence="1" id="KW-0677">Repeat</keyword>
<evidence type="ECO:0000256" key="2">
    <source>
        <dbReference type="PROSITE-ProRule" id="PRU00235"/>
    </source>
</evidence>
<dbReference type="SUPFAM" id="SSF48403">
    <property type="entry name" value="Ankyrin repeat"/>
    <property type="match status" value="1"/>
</dbReference>
<feature type="compositionally biased region" description="Pro residues" evidence="3">
    <location>
        <begin position="1166"/>
        <end position="1191"/>
    </location>
</feature>
<dbReference type="SMART" id="SM00248">
    <property type="entry name" value="ANK"/>
    <property type="match status" value="2"/>
</dbReference>
<dbReference type="HOGENOM" id="CLU_002285_0_0_1"/>
<dbReference type="InterPro" id="IPR051625">
    <property type="entry name" value="Signaling_Regulatory_Domain"/>
</dbReference>
<evidence type="ECO:0000256" key="3">
    <source>
        <dbReference type="SAM" id="MobiDB-lite"/>
    </source>
</evidence>
<name>A0A0C3DHI5_9AGAM</name>
<feature type="region of interest" description="Disordered" evidence="3">
    <location>
        <begin position="1075"/>
        <end position="1100"/>
    </location>
</feature>
<feature type="compositionally biased region" description="Polar residues" evidence="3">
    <location>
        <begin position="1330"/>
        <end position="1346"/>
    </location>
</feature>
<feature type="domain" description="BTB" evidence="4">
    <location>
        <begin position="637"/>
        <end position="723"/>
    </location>
</feature>
<feature type="repeat" description="RCC1" evidence="2">
    <location>
        <begin position="278"/>
        <end position="338"/>
    </location>
</feature>
<dbReference type="InterPro" id="IPR002110">
    <property type="entry name" value="Ankyrin_rpt"/>
</dbReference>
<feature type="domain" description="BTB" evidence="4">
    <location>
        <begin position="807"/>
        <end position="880"/>
    </location>
</feature>
<dbReference type="PANTHER" id="PTHR22872:SF2">
    <property type="entry name" value="INHIBITOR OF BRUTON TYROSINE KINASE"/>
    <property type="match status" value="1"/>
</dbReference>
<dbReference type="InParanoid" id="A0A0C3DHI5"/>
<dbReference type="InterPro" id="IPR011333">
    <property type="entry name" value="SKP1/BTB/POZ_sf"/>
</dbReference>
<dbReference type="Pfam" id="PF13540">
    <property type="entry name" value="RCC1_2"/>
    <property type="match status" value="1"/>
</dbReference>
<dbReference type="Gene3D" id="3.30.710.10">
    <property type="entry name" value="Potassium Channel Kv1.1, Chain A"/>
    <property type="match status" value="2"/>
</dbReference>
<accession>A0A0C3DHI5</accession>
<sequence length="1359" mass="149339">MTLLHVYFKLRNQQAFQRLLERDRSWTTAGLSGVGKSSPGKSWSPKSLAIALEVNALDDLGRTVLHLACSSTDSASSEYTRLLLAHPNININIPDKENHWTALHRALYTGNIEAAILLLQHADIDTTVKDLEGYTAFDVYNSTVRSAKPYIAVHENFADLFTWGTNRNAALGLGDGNDRIFPDCVAFPKKDAPAFSSCTLENRFTVKVREVKMSKLHTAILTNESRTNLRLCGFGCGGRLGPSSHMVYTPIQITLPPGCTIVSVALGQDHTLALTDAGEVLSWGLNRFAQLGYVVESGQGGYSNEPVQTIPRKIAHLKKEFVMGVAACKSASACWSGDQVWTWGTNGGQLGYNKTTTPVQIYPRQVSVITQPVHGIAMAETAMVCLFKTGDVICLWHGGVSKISFPAHSFPSEITVYRTPQALKGGAITKLVSCEDAFAALSSNGEVFTFSAPASEGDVSSTSIEREKLTKPQRVWALRRQFDSVRDMDIGGDGALIVCTRSGHVYVRSRKLKGSGGSKPFRFQRIPHIQRVVAVCTNSTGAFGALRVDYKPLPIHVVGTTLEADMAAIAPYMRTVNKEKSPASIATAHFSSAVDDVEEATMLNDIETLTRLINVLNAQLQNGSSDRRTTVRAAHGADVVIRIGTAMEVPAHRLVLASRCKPLQAVLTHNSTLEDTQSGLAISFQKSPTSSPFLGYLLVTGISPLALLILLHYLYSDDLLTPWDRRIGAVFSEQFEGLGISPAQVKAELTALAGILELHQLSLALGSMVKCVPASTLRKDYEQLYDEAQSVCSSLPRRDTRVNALAPDVALHLSDKVVYTNSVILRARCPFFSSFFGDPEWTIRRRDHFGIIDVRMGHLAWKIMQFVLKFICLGEEKLFHSLDTLDTVDEVIEFLFRVLAAANEFLLTQLVLICSEMILSHLSPYNACSLLSDAIHYNAVELARSIESYMAANLEMFLEFRILDDLETTIVRHLAEYTRSEQLEKLPITRSNKLANYAMDKHKEWLTLQDIPGPFVPSSRTSQTQRESQKAPRPVTQTPTPSPSLGPTRPSRSASHLDLAGDELFAMDDVETETSLDSNAFRPSSPVLPQATSAPRPVWKVNPSASRVDLKAIMTEAEASKKDAPSVSSAGLRTMEAPTSSLGQYTNTGDRLGPRRGPVVATTPLPTQPVGPVILPPRALPPKPQSIPTTPPRSTLFQPLGPKITPVRQVRPPSGSSEPRKPLVTWTLPPVQSAVQSSEPGVVPSFSEIQLLQQLHGTSTRKEKQSLLEIQQEELSRQQEEDFLRWWTAEEERVRRELAEQELLLSQANQVNGRDPTRKARGKKQKPLSVDSSPTASRESRVSSTDTLEKKRKGRKPHP</sequence>
<organism evidence="5 6">
    <name type="scientific">Scleroderma citrinum Foug A</name>
    <dbReference type="NCBI Taxonomy" id="1036808"/>
    <lineage>
        <taxon>Eukaryota</taxon>
        <taxon>Fungi</taxon>
        <taxon>Dikarya</taxon>
        <taxon>Basidiomycota</taxon>
        <taxon>Agaricomycotina</taxon>
        <taxon>Agaricomycetes</taxon>
        <taxon>Agaricomycetidae</taxon>
        <taxon>Boletales</taxon>
        <taxon>Sclerodermatineae</taxon>
        <taxon>Sclerodermataceae</taxon>
        <taxon>Scleroderma</taxon>
    </lineage>
</organism>
<dbReference type="FunCoup" id="A0A0C3DHI5">
    <property type="interactions" value="95"/>
</dbReference>
<feature type="repeat" description="RCC1" evidence="2">
    <location>
        <begin position="227"/>
        <end position="277"/>
    </location>
</feature>
<dbReference type="PANTHER" id="PTHR22872">
    <property type="entry name" value="BTK-BINDING PROTEIN-RELATED"/>
    <property type="match status" value="1"/>
</dbReference>
<dbReference type="Pfam" id="PF12796">
    <property type="entry name" value="Ank_2"/>
    <property type="match status" value="1"/>
</dbReference>
<evidence type="ECO:0000313" key="5">
    <source>
        <dbReference type="EMBL" id="KIM60140.1"/>
    </source>
</evidence>
<dbReference type="SUPFAM" id="SSF50985">
    <property type="entry name" value="RCC1/BLIP-II"/>
    <property type="match status" value="1"/>
</dbReference>
<dbReference type="PROSITE" id="PS50097">
    <property type="entry name" value="BTB"/>
    <property type="match status" value="2"/>
</dbReference>
<feature type="repeat" description="RCC1" evidence="2">
    <location>
        <begin position="158"/>
        <end position="224"/>
    </location>
</feature>
<dbReference type="InterPro" id="IPR000408">
    <property type="entry name" value="Reg_chr_condens"/>
</dbReference>
<dbReference type="InterPro" id="IPR000210">
    <property type="entry name" value="BTB/POZ_dom"/>
</dbReference>
<dbReference type="Proteomes" id="UP000053989">
    <property type="component" value="Unassembled WGS sequence"/>
</dbReference>
<evidence type="ECO:0000259" key="4">
    <source>
        <dbReference type="PROSITE" id="PS50097"/>
    </source>
</evidence>
<dbReference type="OrthoDB" id="1893551at2759"/>
<feature type="compositionally biased region" description="Basic residues" evidence="3">
    <location>
        <begin position="1350"/>
        <end position="1359"/>
    </location>
</feature>
<reference evidence="6" key="2">
    <citation type="submission" date="2015-01" db="EMBL/GenBank/DDBJ databases">
        <title>Evolutionary Origins and Diversification of the Mycorrhizal Mutualists.</title>
        <authorList>
            <consortium name="DOE Joint Genome Institute"/>
            <consortium name="Mycorrhizal Genomics Consortium"/>
            <person name="Kohler A."/>
            <person name="Kuo A."/>
            <person name="Nagy L.G."/>
            <person name="Floudas D."/>
            <person name="Copeland A."/>
            <person name="Barry K.W."/>
            <person name="Cichocki N."/>
            <person name="Veneault-Fourrey C."/>
            <person name="LaButti K."/>
            <person name="Lindquist E.A."/>
            <person name="Lipzen A."/>
            <person name="Lundell T."/>
            <person name="Morin E."/>
            <person name="Murat C."/>
            <person name="Riley R."/>
            <person name="Ohm R."/>
            <person name="Sun H."/>
            <person name="Tunlid A."/>
            <person name="Henrissat B."/>
            <person name="Grigoriev I.V."/>
            <person name="Hibbett D.S."/>
            <person name="Martin F."/>
        </authorList>
    </citation>
    <scope>NUCLEOTIDE SEQUENCE [LARGE SCALE GENOMIC DNA]</scope>
    <source>
        <strain evidence="6">Foug A</strain>
    </source>
</reference>
<evidence type="ECO:0000256" key="1">
    <source>
        <dbReference type="ARBA" id="ARBA00022737"/>
    </source>
</evidence>
<evidence type="ECO:0000313" key="6">
    <source>
        <dbReference type="Proteomes" id="UP000053989"/>
    </source>
</evidence>
<feature type="region of interest" description="Disordered" evidence="3">
    <location>
        <begin position="1305"/>
        <end position="1359"/>
    </location>
</feature>
<feature type="region of interest" description="Disordered" evidence="3">
    <location>
        <begin position="1011"/>
        <end position="1055"/>
    </location>
</feature>
<dbReference type="PROSITE" id="PS50012">
    <property type="entry name" value="RCC1_3"/>
    <property type="match status" value="3"/>
</dbReference>
<keyword evidence="6" id="KW-1185">Reference proteome</keyword>
<dbReference type="SMART" id="SM00225">
    <property type="entry name" value="BTB"/>
    <property type="match status" value="2"/>
</dbReference>
<dbReference type="SUPFAM" id="SSF54695">
    <property type="entry name" value="POZ domain"/>
    <property type="match status" value="2"/>
</dbReference>
<dbReference type="EMBL" id="KN822066">
    <property type="protein sequence ID" value="KIM60140.1"/>
    <property type="molecule type" value="Genomic_DNA"/>
</dbReference>
<dbReference type="InterPro" id="IPR036770">
    <property type="entry name" value="Ankyrin_rpt-contain_sf"/>
</dbReference>